<organism evidence="2 3">
    <name type="scientific">Cytobacillus praedii</name>
    <dbReference type="NCBI Taxonomy" id="1742358"/>
    <lineage>
        <taxon>Bacteria</taxon>
        <taxon>Bacillati</taxon>
        <taxon>Bacillota</taxon>
        <taxon>Bacilli</taxon>
        <taxon>Bacillales</taxon>
        <taxon>Bacillaceae</taxon>
        <taxon>Cytobacillus</taxon>
    </lineage>
</organism>
<dbReference type="InterPro" id="IPR016181">
    <property type="entry name" value="Acyl_CoA_acyltransferase"/>
</dbReference>
<feature type="domain" description="N-acetyltransferase" evidence="1">
    <location>
        <begin position="16"/>
        <end position="152"/>
    </location>
</feature>
<proteinExistence type="predicted"/>
<name>A0A4R1ARU6_9BACI</name>
<evidence type="ECO:0000313" key="2">
    <source>
        <dbReference type="EMBL" id="TCJ02279.1"/>
    </source>
</evidence>
<evidence type="ECO:0000313" key="3">
    <source>
        <dbReference type="Proteomes" id="UP000293846"/>
    </source>
</evidence>
<dbReference type="InterPro" id="IPR000182">
    <property type="entry name" value="GNAT_dom"/>
</dbReference>
<dbReference type="GO" id="GO:0016747">
    <property type="term" value="F:acyltransferase activity, transferring groups other than amino-acyl groups"/>
    <property type="evidence" value="ECO:0007669"/>
    <property type="project" value="InterPro"/>
</dbReference>
<dbReference type="Gene3D" id="3.40.630.30">
    <property type="match status" value="1"/>
</dbReference>
<dbReference type="PANTHER" id="PTHR43610">
    <property type="entry name" value="BLL6696 PROTEIN"/>
    <property type="match status" value="1"/>
</dbReference>
<gene>
    <name evidence="2" type="ORF">E0Y62_20210</name>
</gene>
<sequence length="197" mass="23036">MVIDTDVILHGNTISLIPLEMVHNEELFEALKNPEVWKYTWREVHSIEDMNEIISTAIHNKKEGTQIPFIIKNKTTGKIVGSTRIGDIDIVNRNVEIGWTWITPELWRTPVNTESKLLMLQFCFEVLKVYRVQFSVSGLNIRSQKAIERLGAIKEGTFRKHRVKKDGTIHDNVYYSILDTEWDKVKDHLIFLLEKKY</sequence>
<reference evidence="2 3" key="1">
    <citation type="submission" date="2019-03" db="EMBL/GenBank/DDBJ databases">
        <authorList>
            <person name="Jensen L."/>
            <person name="Storgaard J."/>
            <person name="Sulaj E."/>
            <person name="Schramm A."/>
            <person name="Marshall I.P.G."/>
        </authorList>
    </citation>
    <scope>NUCLEOTIDE SEQUENCE [LARGE SCALE GENOMIC DNA]</scope>
    <source>
        <strain evidence="2 3">2017H2G3</strain>
    </source>
</reference>
<dbReference type="AlphaFoldDB" id="A0A4R1ARU6"/>
<dbReference type="EMBL" id="SJTH01000036">
    <property type="protein sequence ID" value="TCJ02279.1"/>
    <property type="molecule type" value="Genomic_DNA"/>
</dbReference>
<protein>
    <submittedName>
        <fullName evidence="2">N-acetyltransferase</fullName>
    </submittedName>
</protein>
<keyword evidence="3" id="KW-1185">Reference proteome</keyword>
<dbReference type="SUPFAM" id="SSF55729">
    <property type="entry name" value="Acyl-CoA N-acyltransferases (Nat)"/>
    <property type="match status" value="1"/>
</dbReference>
<dbReference type="Proteomes" id="UP000293846">
    <property type="component" value="Unassembled WGS sequence"/>
</dbReference>
<keyword evidence="2" id="KW-0808">Transferase</keyword>
<dbReference type="Pfam" id="PF13302">
    <property type="entry name" value="Acetyltransf_3"/>
    <property type="match status" value="1"/>
</dbReference>
<accession>A0A4R1ARU6</accession>
<dbReference type="OrthoDB" id="9795199at2"/>
<dbReference type="PANTHER" id="PTHR43610:SF1">
    <property type="entry name" value="N-ACETYLTRANSFERASE DOMAIN-CONTAINING PROTEIN"/>
    <property type="match status" value="1"/>
</dbReference>
<dbReference type="RefSeq" id="WP_131237950.1">
    <property type="nucleotide sequence ID" value="NZ_SJTH01000036.1"/>
</dbReference>
<evidence type="ECO:0000259" key="1">
    <source>
        <dbReference type="Pfam" id="PF13302"/>
    </source>
</evidence>
<comment type="caution">
    <text evidence="2">The sequence shown here is derived from an EMBL/GenBank/DDBJ whole genome shotgun (WGS) entry which is preliminary data.</text>
</comment>
<dbReference type="STRING" id="1742358.GCA_001439605_00205"/>